<feature type="region of interest" description="Disordered" evidence="1">
    <location>
        <begin position="65"/>
        <end position="121"/>
    </location>
</feature>
<feature type="region of interest" description="Disordered" evidence="1">
    <location>
        <begin position="134"/>
        <end position="180"/>
    </location>
</feature>
<feature type="compositionally biased region" description="Polar residues" evidence="1">
    <location>
        <begin position="99"/>
        <end position="119"/>
    </location>
</feature>
<comment type="caution">
    <text evidence="2">The sequence shown here is derived from an EMBL/GenBank/DDBJ whole genome shotgun (WGS) entry which is preliminary data.</text>
</comment>
<protein>
    <submittedName>
        <fullName evidence="2">Uncharacterized protein</fullName>
    </submittedName>
</protein>
<feature type="compositionally biased region" description="Basic residues" evidence="1">
    <location>
        <begin position="199"/>
        <end position="208"/>
    </location>
</feature>
<evidence type="ECO:0000313" key="3">
    <source>
        <dbReference type="Proteomes" id="UP001431209"/>
    </source>
</evidence>
<reference evidence="2 3" key="1">
    <citation type="submission" date="2024-03" db="EMBL/GenBank/DDBJ databases">
        <title>The Acrasis kona genome and developmental transcriptomes reveal deep origins of eukaryotic multicellular pathways.</title>
        <authorList>
            <person name="Sheikh S."/>
            <person name="Fu C.-J."/>
            <person name="Brown M.W."/>
            <person name="Baldauf S.L."/>
        </authorList>
    </citation>
    <scope>NUCLEOTIDE SEQUENCE [LARGE SCALE GENOMIC DNA]</scope>
    <source>
        <strain evidence="2 3">ATCC MYA-3509</strain>
    </source>
</reference>
<gene>
    <name evidence="2" type="ORF">AKO1_004925</name>
</gene>
<name>A0AAW2Z5A3_9EUKA</name>
<accession>A0AAW2Z5A3</accession>
<keyword evidence="3" id="KW-1185">Reference proteome</keyword>
<sequence length="266" mass="30387">MSQSRCCVVCSRSSPKTIFSCRYKVHHRNVDVLRSFFKRDLDFGELCDRCYRLWYKHKRAKKEISPETVDSLKRTPRTVRPKSAPTFPTAHDTERQSEGHNGSYSKSTLSNNDADSNDSTEWKCLQGDMEDIEDDSSDYESIESSINFSDPRPALNNGLESSTTRKARSPDQLRNNTSVQNNSNISIEDFLLAVKNVAKSRKSKRKPNPYRSPRKVDPLQEHFADTQHQKLFTSNFGGRATAFDFLYSVPNSVQMKNVSDDVEVVV</sequence>
<dbReference type="AlphaFoldDB" id="A0AAW2Z5A3"/>
<feature type="region of interest" description="Disordered" evidence="1">
    <location>
        <begin position="199"/>
        <end position="219"/>
    </location>
</feature>
<dbReference type="Proteomes" id="UP001431209">
    <property type="component" value="Unassembled WGS sequence"/>
</dbReference>
<evidence type="ECO:0000313" key="2">
    <source>
        <dbReference type="EMBL" id="KAL0484125.1"/>
    </source>
</evidence>
<dbReference type="EMBL" id="JAOPGA020001024">
    <property type="protein sequence ID" value="KAL0484125.1"/>
    <property type="molecule type" value="Genomic_DNA"/>
</dbReference>
<organism evidence="2 3">
    <name type="scientific">Acrasis kona</name>
    <dbReference type="NCBI Taxonomy" id="1008807"/>
    <lineage>
        <taxon>Eukaryota</taxon>
        <taxon>Discoba</taxon>
        <taxon>Heterolobosea</taxon>
        <taxon>Tetramitia</taxon>
        <taxon>Eutetramitia</taxon>
        <taxon>Acrasidae</taxon>
        <taxon>Acrasis</taxon>
    </lineage>
</organism>
<evidence type="ECO:0000256" key="1">
    <source>
        <dbReference type="SAM" id="MobiDB-lite"/>
    </source>
</evidence>
<proteinExistence type="predicted"/>